<evidence type="ECO:0000259" key="2">
    <source>
        <dbReference type="PROSITE" id="PS51220"/>
    </source>
</evidence>
<dbReference type="InterPro" id="IPR013783">
    <property type="entry name" value="Ig-like_fold"/>
</dbReference>
<keyword evidence="3" id="KW-1185">Reference proteome</keyword>
<sequence>MVLVTDEIRSYVIFNYAHINWTSSRESGSISGRGGYQSAIAGFNGGNATGFTPLPYSGQGDIYKLSKYSSGGVPGRWVYRVDEEIIFGGCSNASAGVMTIAPNRVTMLGGLAVNVSGPCLKLSDVVTVLFDEFPVPCQVLNIHRARCILPKFHKVGLINARMSRDSGASYPYITTFFIVPPDRAAPGVILRKNVLDYLTDAFDNPTPDQLTLTWSPHNLTSNQNAKINVELWGYWEDNEKHIFQKVATLAENLINNGHYSFNPKALARIHDPALMKDAFKRFEFGNLRVSVQNANDGG</sequence>
<protein>
    <submittedName>
        <fullName evidence="4">NIDO domain-containing protein</fullName>
    </submittedName>
</protein>
<dbReference type="InterPro" id="IPR003886">
    <property type="entry name" value="NIDO_dom"/>
</dbReference>
<proteinExistence type="predicted"/>
<reference evidence="4" key="1">
    <citation type="submission" date="2022-11" db="UniProtKB">
        <authorList>
            <consortium name="WormBaseParasite"/>
        </authorList>
    </citation>
    <scope>IDENTIFICATION</scope>
</reference>
<dbReference type="WBParaSite" id="nRc.2.0.1.t19808-RA">
    <property type="protein sequence ID" value="nRc.2.0.1.t19808-RA"/>
    <property type="gene ID" value="nRc.2.0.1.g19808"/>
</dbReference>
<dbReference type="SMART" id="SM00539">
    <property type="entry name" value="NIDO"/>
    <property type="match status" value="1"/>
</dbReference>
<dbReference type="Proteomes" id="UP000887565">
    <property type="component" value="Unplaced"/>
</dbReference>
<dbReference type="PANTHER" id="PTHR13802:SF52">
    <property type="entry name" value="MUCIN-4"/>
    <property type="match status" value="1"/>
</dbReference>
<dbReference type="SUPFAM" id="SSF81296">
    <property type="entry name" value="E set domains"/>
    <property type="match status" value="1"/>
</dbReference>
<evidence type="ECO:0000313" key="3">
    <source>
        <dbReference type="Proteomes" id="UP000887565"/>
    </source>
</evidence>
<dbReference type="InterPro" id="IPR051495">
    <property type="entry name" value="Epithelial_Barrier/Signaling"/>
</dbReference>
<evidence type="ECO:0000313" key="4">
    <source>
        <dbReference type="WBParaSite" id="nRc.2.0.1.t19808-RA"/>
    </source>
</evidence>
<dbReference type="PROSITE" id="PS51220">
    <property type="entry name" value="NIDO"/>
    <property type="match status" value="1"/>
</dbReference>
<dbReference type="OMA" id="CDEWITY"/>
<feature type="domain" description="NIDO" evidence="2">
    <location>
        <begin position="1"/>
        <end position="84"/>
    </location>
</feature>
<dbReference type="PANTHER" id="PTHR13802">
    <property type="entry name" value="MUCIN 4-RELATED"/>
    <property type="match status" value="1"/>
</dbReference>
<dbReference type="Gene3D" id="2.60.40.10">
    <property type="entry name" value="Immunoglobulins"/>
    <property type="match status" value="1"/>
</dbReference>
<dbReference type="Pfam" id="PF24462">
    <property type="entry name" value="Ig_F54D1_6"/>
    <property type="match status" value="1"/>
</dbReference>
<keyword evidence="1" id="KW-1015">Disulfide bond</keyword>
<organism evidence="3 4">
    <name type="scientific">Romanomermis culicivorax</name>
    <name type="common">Nematode worm</name>
    <dbReference type="NCBI Taxonomy" id="13658"/>
    <lineage>
        <taxon>Eukaryota</taxon>
        <taxon>Metazoa</taxon>
        <taxon>Ecdysozoa</taxon>
        <taxon>Nematoda</taxon>
        <taxon>Enoplea</taxon>
        <taxon>Dorylaimia</taxon>
        <taxon>Mermithida</taxon>
        <taxon>Mermithoidea</taxon>
        <taxon>Mermithidae</taxon>
        <taxon>Romanomermis</taxon>
    </lineage>
</organism>
<dbReference type="Pfam" id="PF06119">
    <property type="entry name" value="NIDO"/>
    <property type="match status" value="1"/>
</dbReference>
<name>A0A915J1N2_ROMCU</name>
<evidence type="ECO:0000256" key="1">
    <source>
        <dbReference type="ARBA" id="ARBA00023157"/>
    </source>
</evidence>
<accession>A0A915J1N2</accession>
<dbReference type="InterPro" id="IPR057018">
    <property type="entry name" value="F54D1_6-like_Ig-like"/>
</dbReference>
<dbReference type="GO" id="GO:0007160">
    <property type="term" value="P:cell-matrix adhesion"/>
    <property type="evidence" value="ECO:0007669"/>
    <property type="project" value="InterPro"/>
</dbReference>
<dbReference type="InterPro" id="IPR014756">
    <property type="entry name" value="Ig_E-set"/>
</dbReference>
<dbReference type="AlphaFoldDB" id="A0A915J1N2"/>